<organism evidence="1 2">
    <name type="scientific">Xylanibacter ruminicola</name>
    <name type="common">Prevotella ruminicola</name>
    <dbReference type="NCBI Taxonomy" id="839"/>
    <lineage>
        <taxon>Bacteria</taxon>
        <taxon>Pseudomonadati</taxon>
        <taxon>Bacteroidota</taxon>
        <taxon>Bacteroidia</taxon>
        <taxon>Bacteroidales</taxon>
        <taxon>Prevotellaceae</taxon>
        <taxon>Xylanibacter</taxon>
    </lineage>
</organism>
<dbReference type="EMBL" id="FNRF01000004">
    <property type="protein sequence ID" value="SEA70048.1"/>
    <property type="molecule type" value="Genomic_DNA"/>
</dbReference>
<dbReference type="Proteomes" id="UP000182257">
    <property type="component" value="Unassembled WGS sequence"/>
</dbReference>
<dbReference type="RefSeq" id="WP_074761599.1">
    <property type="nucleotide sequence ID" value="NZ_FNRF01000004.1"/>
</dbReference>
<dbReference type="Gene3D" id="3.80.10.10">
    <property type="entry name" value="Ribonuclease Inhibitor"/>
    <property type="match status" value="1"/>
</dbReference>
<dbReference type="InterPro" id="IPR032675">
    <property type="entry name" value="LRR_dom_sf"/>
</dbReference>
<reference evidence="1 2" key="1">
    <citation type="submission" date="2016-10" db="EMBL/GenBank/DDBJ databases">
        <authorList>
            <person name="de Groot N.N."/>
        </authorList>
    </citation>
    <scope>NUCLEOTIDE SEQUENCE [LARGE SCALE GENOMIC DNA]</scope>
    <source>
        <strain evidence="1 2">D31d</strain>
    </source>
</reference>
<evidence type="ECO:0000313" key="1">
    <source>
        <dbReference type="EMBL" id="SEA70048.1"/>
    </source>
</evidence>
<proteinExistence type="predicted"/>
<sequence length="305" mass="35040">MKKIISTKGLLDGRHDAPWTTEAIHDRVDFKLVVCYRQDYGGDIQVCPQLSYELLNGEVTLIELSYTIDNPTPERLKLFREECENFYELYGFVVDTTNSTPRVCFRATDLYDMASLIHALDYQSVNLESIMCPVDASLTEKDAIYSPSGSYILQIPDVEHYAIKEGTFCISPMAARHCSNLQKLDIPMYMMFDENTLKEYPKGLMIKKWDTHYDGTPDEDDYDVEEEPYIVDNMGVAYSEDGKVLKFCRYTFDADHYEVPDGVEEIEEFAFLSCRNYLELSIPRSVRKIGDTIFGKGGIIVVRDK</sequence>
<gene>
    <name evidence="1" type="ORF">SAMN05216462_2228</name>
</gene>
<dbReference type="AlphaFoldDB" id="A0A1H4DBX5"/>
<name>A0A1H4DBX5_XYLRU</name>
<dbReference type="OrthoDB" id="9819654at2"/>
<accession>A0A1H4DBX5</accession>
<evidence type="ECO:0000313" key="2">
    <source>
        <dbReference type="Proteomes" id="UP000182257"/>
    </source>
</evidence>
<protein>
    <submittedName>
        <fullName evidence="1">Leucine rich repeat-containing protein</fullName>
    </submittedName>
</protein>